<gene>
    <name evidence="2" type="ORF">AMRN_2303</name>
    <name evidence="3" type="ORF">CPH92_03790</name>
</gene>
<dbReference type="CDD" id="cd02440">
    <property type="entry name" value="AdoMet_MTases"/>
    <property type="match status" value="1"/>
</dbReference>
<dbReference type="RefSeq" id="WP_099310448.1">
    <property type="nucleotide sequence ID" value="NZ_CP032101.1"/>
</dbReference>
<name>A0A347TN37_9BACT</name>
<reference evidence="3" key="2">
    <citation type="submission" date="2017-09" db="EMBL/GenBank/DDBJ databases">
        <authorList>
            <person name="Perez-Cataluna A."/>
            <person name="Figueras M.J."/>
            <person name="Salas-Masso N."/>
        </authorList>
    </citation>
    <scope>NUCLEOTIDE SEQUENCE</scope>
    <source>
        <strain evidence="3">CECT 7727</strain>
    </source>
</reference>
<dbReference type="AlphaFoldDB" id="A0A347TN37"/>
<evidence type="ECO:0000313" key="5">
    <source>
        <dbReference type="Proteomes" id="UP000264693"/>
    </source>
</evidence>
<keyword evidence="2" id="KW-0808">Transferase</keyword>
<evidence type="ECO:0000313" key="2">
    <source>
        <dbReference type="EMBL" id="AXX88015.1"/>
    </source>
</evidence>
<dbReference type="PANTHER" id="PTHR43861">
    <property type="entry name" value="TRANS-ACONITATE 2-METHYLTRANSFERASE-RELATED"/>
    <property type="match status" value="1"/>
</dbReference>
<dbReference type="InterPro" id="IPR025714">
    <property type="entry name" value="Methyltranfer_dom"/>
</dbReference>
<dbReference type="KEGG" id="amar:AMRN_2303"/>
<evidence type="ECO:0000259" key="1">
    <source>
        <dbReference type="Pfam" id="PF13847"/>
    </source>
</evidence>
<dbReference type="Pfam" id="PF13847">
    <property type="entry name" value="Methyltransf_31"/>
    <property type="match status" value="1"/>
</dbReference>
<evidence type="ECO:0000313" key="3">
    <source>
        <dbReference type="EMBL" id="PHO16064.1"/>
    </source>
</evidence>
<reference evidence="4" key="1">
    <citation type="submission" date="2017-09" db="EMBL/GenBank/DDBJ databases">
        <title>Arcobacter canalis sp. nov., a new species isolated from a water canal contaminated with urban sewage.</title>
        <authorList>
            <person name="Perez-Cataluna A."/>
            <person name="Salas-Masso N."/>
            <person name="Figueras M.J."/>
        </authorList>
    </citation>
    <scope>NUCLEOTIDE SEQUENCE [LARGE SCALE GENOMIC DNA]</scope>
    <source>
        <strain evidence="4">CECT 7727</strain>
    </source>
</reference>
<dbReference type="InterPro" id="IPR029063">
    <property type="entry name" value="SAM-dependent_MTases_sf"/>
</dbReference>
<feature type="domain" description="Methyltransferase" evidence="1">
    <location>
        <begin position="155"/>
        <end position="253"/>
    </location>
</feature>
<dbReference type="GO" id="GO:0008168">
    <property type="term" value="F:methyltransferase activity"/>
    <property type="evidence" value="ECO:0007669"/>
    <property type="project" value="UniProtKB-KW"/>
</dbReference>
<protein>
    <submittedName>
        <fullName evidence="2">Methyltransferase</fullName>
    </submittedName>
</protein>
<dbReference type="Proteomes" id="UP000264693">
    <property type="component" value="Chromosome"/>
</dbReference>
<proteinExistence type="predicted"/>
<reference evidence="2 5" key="3">
    <citation type="submission" date="2018-08" db="EMBL/GenBank/DDBJ databases">
        <title>Complete genome of the Arcobacter marinus type strain JCM 15502.</title>
        <authorList>
            <person name="Miller W.G."/>
            <person name="Yee E."/>
            <person name="Huynh S."/>
            <person name="Parker C.T."/>
        </authorList>
    </citation>
    <scope>NUCLEOTIDE SEQUENCE [LARGE SCALE GENOMIC DNA]</scope>
    <source>
        <strain evidence="2 5">JCM 15502</strain>
    </source>
</reference>
<evidence type="ECO:0000313" key="4">
    <source>
        <dbReference type="Proteomes" id="UP000224740"/>
    </source>
</evidence>
<dbReference type="Proteomes" id="UP000224740">
    <property type="component" value="Unassembled WGS sequence"/>
</dbReference>
<dbReference type="EMBL" id="CP032101">
    <property type="protein sequence ID" value="AXX88015.1"/>
    <property type="molecule type" value="Genomic_DNA"/>
</dbReference>
<dbReference type="EMBL" id="NXAO01000015">
    <property type="protein sequence ID" value="PHO16064.1"/>
    <property type="molecule type" value="Genomic_DNA"/>
</dbReference>
<accession>A0A347TN37</accession>
<sequence>MQDFTKQSMFEIYQTLQELLKTQNRVSFTVLNPDFLASSYAGEIVEIENKEFIYRSFNSYVDLALLLDCKILTPKYIDEKKVSITLEKINKGKSFHNEDSNEEKYGALSTFNQINKNEEPDFLINYIKCLENTKISSRKKVLNLGVNSAGEFEVIKQLCENFNDIEFVGVDYSSSAITLAKEKFKENSNVKFFAHDINKLEQLDLGKFDLIISIGTLQSSNMNFNETFMNIVQNYMEKNAAMIIGFPNCRWHDGQMIYGAKAKNYSFSEMSVLYKDAMFCKKYLQQKKFRVTLTGKNYIFLTATSIRK</sequence>
<keyword evidence="4" id="KW-1185">Reference proteome</keyword>
<dbReference type="GO" id="GO:0032259">
    <property type="term" value="P:methylation"/>
    <property type="evidence" value="ECO:0007669"/>
    <property type="project" value="UniProtKB-KW"/>
</dbReference>
<dbReference type="SUPFAM" id="SSF53335">
    <property type="entry name" value="S-adenosyl-L-methionine-dependent methyltransferases"/>
    <property type="match status" value="1"/>
</dbReference>
<organism evidence="2 5">
    <name type="scientific">Malaciobacter marinus</name>
    <dbReference type="NCBI Taxonomy" id="505249"/>
    <lineage>
        <taxon>Bacteria</taxon>
        <taxon>Pseudomonadati</taxon>
        <taxon>Campylobacterota</taxon>
        <taxon>Epsilonproteobacteria</taxon>
        <taxon>Campylobacterales</taxon>
        <taxon>Arcobacteraceae</taxon>
        <taxon>Malaciobacter</taxon>
    </lineage>
</organism>
<keyword evidence="2" id="KW-0489">Methyltransferase</keyword>
<dbReference type="Gene3D" id="3.40.50.150">
    <property type="entry name" value="Vaccinia Virus protein VP39"/>
    <property type="match status" value="1"/>
</dbReference>